<evidence type="ECO:0000256" key="4">
    <source>
        <dbReference type="ARBA" id="ARBA00047475"/>
    </source>
</evidence>
<dbReference type="WBParaSite" id="nRc.2.0.1.t18773-RA">
    <property type="protein sequence ID" value="nRc.2.0.1.t18773-RA"/>
    <property type="gene ID" value="nRc.2.0.1.g18773"/>
</dbReference>
<organism evidence="7 8">
    <name type="scientific">Romanomermis culicivorax</name>
    <name type="common">Nematode worm</name>
    <dbReference type="NCBI Taxonomy" id="13658"/>
    <lineage>
        <taxon>Eukaryota</taxon>
        <taxon>Metazoa</taxon>
        <taxon>Ecdysozoa</taxon>
        <taxon>Nematoda</taxon>
        <taxon>Enoplea</taxon>
        <taxon>Dorylaimia</taxon>
        <taxon>Mermithida</taxon>
        <taxon>Mermithoidea</taxon>
        <taxon>Mermithidae</taxon>
        <taxon>Romanomermis</taxon>
    </lineage>
</organism>
<dbReference type="AlphaFoldDB" id="A0A915IY64"/>
<dbReference type="Proteomes" id="UP000887565">
    <property type="component" value="Unplaced"/>
</dbReference>
<dbReference type="InterPro" id="IPR050271">
    <property type="entry name" value="UDP-glycosyltransferase"/>
</dbReference>
<dbReference type="GO" id="GO:0015020">
    <property type="term" value="F:glucuronosyltransferase activity"/>
    <property type="evidence" value="ECO:0007669"/>
    <property type="project" value="UniProtKB-EC"/>
</dbReference>
<dbReference type="CDD" id="cd03784">
    <property type="entry name" value="GT1_Gtf-like"/>
    <property type="match status" value="1"/>
</dbReference>
<dbReference type="InterPro" id="IPR035595">
    <property type="entry name" value="UDP_glycos_trans_CS"/>
</dbReference>
<keyword evidence="7" id="KW-1185">Reference proteome</keyword>
<comment type="similarity">
    <text evidence="1 5">Belongs to the UDP-glycosyltransferase family.</text>
</comment>
<evidence type="ECO:0000313" key="8">
    <source>
        <dbReference type="WBParaSite" id="nRc.2.0.1.t18773-RA"/>
    </source>
</evidence>
<dbReference type="Gene3D" id="3.40.50.2000">
    <property type="entry name" value="Glycogen Phosphorylase B"/>
    <property type="match status" value="1"/>
</dbReference>
<evidence type="ECO:0000256" key="3">
    <source>
        <dbReference type="ARBA" id="ARBA00022679"/>
    </source>
</evidence>
<evidence type="ECO:0000256" key="6">
    <source>
        <dbReference type="RuleBase" id="RU362059"/>
    </source>
</evidence>
<accession>A0A915IY64</accession>
<sequence length="406" mass="46843">MYRLADILGERGHNVTILNYKLTEEAAKPRLKYCNEVIFDARSDFFKKIFDLKTEEFLQDVAWNSTNSNLDYFRKLYKFLCLGAIANIFFLHNKTMLDEFLEMEKFDLAIIYQFDTASFALSRTLGIDKVIWVSTSYFLDPMPWTSGISTPASHVPSGSHPVTDHMIFIERVWNLLLRIFFELGHYFLNIRYYNMVNSYFYRPDIPDLSDLLSSVDLYMLNSNAFLEYPRPIANNVIDISGLAYMDEPSGDIIKKWDYIMRQTKSQIGTIIFSLGSVIDSSLMSSFLKSNFLDSFKALKSHTFIMRLDGEKVNGSTYPNVIFQDWIPQRYLIRRFKVDVLITHGGYNSISEAAYFGLPTIVIPFCGDQFGNVKRQEKLQTGISLEKESLTKGNILSALDRVLADDK</sequence>
<dbReference type="PANTHER" id="PTHR48043">
    <property type="entry name" value="EG:EG0003.4 PROTEIN-RELATED"/>
    <property type="match status" value="1"/>
</dbReference>
<keyword evidence="2 5" id="KW-0328">Glycosyltransferase</keyword>
<keyword evidence="3 5" id="KW-0808">Transferase</keyword>
<dbReference type="OMA" id="CLSICIN"/>
<reference evidence="8" key="1">
    <citation type="submission" date="2022-11" db="UniProtKB">
        <authorList>
            <consortium name="WormBaseParasite"/>
        </authorList>
    </citation>
    <scope>IDENTIFICATION</scope>
</reference>
<evidence type="ECO:0000256" key="2">
    <source>
        <dbReference type="ARBA" id="ARBA00022676"/>
    </source>
</evidence>
<comment type="catalytic activity">
    <reaction evidence="4 6">
        <text>glucuronate acceptor + UDP-alpha-D-glucuronate = acceptor beta-D-glucuronoside + UDP + H(+)</text>
        <dbReference type="Rhea" id="RHEA:21032"/>
        <dbReference type="ChEBI" id="CHEBI:15378"/>
        <dbReference type="ChEBI" id="CHEBI:58052"/>
        <dbReference type="ChEBI" id="CHEBI:58223"/>
        <dbReference type="ChEBI" id="CHEBI:132367"/>
        <dbReference type="ChEBI" id="CHEBI:132368"/>
        <dbReference type="EC" id="2.4.1.17"/>
    </reaction>
</comment>
<dbReference type="Pfam" id="PF00201">
    <property type="entry name" value="UDPGT"/>
    <property type="match status" value="1"/>
</dbReference>
<proteinExistence type="inferred from homology"/>
<dbReference type="InterPro" id="IPR002213">
    <property type="entry name" value="UDP_glucos_trans"/>
</dbReference>
<name>A0A915IY64_ROMCU</name>
<comment type="subcellular location">
    <subcellularLocation>
        <location evidence="6">Membrane</location>
        <topology evidence="6">Single-pass membrane protein</topology>
    </subcellularLocation>
</comment>
<dbReference type="SUPFAM" id="SSF53756">
    <property type="entry name" value="UDP-Glycosyltransferase/glycogen phosphorylase"/>
    <property type="match status" value="1"/>
</dbReference>
<evidence type="ECO:0000256" key="5">
    <source>
        <dbReference type="RuleBase" id="RU003718"/>
    </source>
</evidence>
<dbReference type="GO" id="GO:0016020">
    <property type="term" value="C:membrane"/>
    <property type="evidence" value="ECO:0007669"/>
    <property type="project" value="UniProtKB-SubCell"/>
</dbReference>
<dbReference type="PROSITE" id="PS00375">
    <property type="entry name" value="UDPGT"/>
    <property type="match status" value="1"/>
</dbReference>
<evidence type="ECO:0000256" key="1">
    <source>
        <dbReference type="ARBA" id="ARBA00009995"/>
    </source>
</evidence>
<dbReference type="PANTHER" id="PTHR48043:SF145">
    <property type="entry name" value="FI06409P-RELATED"/>
    <property type="match status" value="1"/>
</dbReference>
<protein>
    <recommendedName>
        <fullName evidence="6">UDP-glucuronosyltransferase</fullName>
        <ecNumber evidence="6">2.4.1.17</ecNumber>
    </recommendedName>
</protein>
<evidence type="ECO:0000313" key="7">
    <source>
        <dbReference type="Proteomes" id="UP000887565"/>
    </source>
</evidence>
<dbReference type="EC" id="2.4.1.17" evidence="6"/>